<organism evidence="1 2">
    <name type="scientific">Polymorphum gilvum (strain LMG 25793 / CGMCC 1.9160 / SL003B-26A1)</name>
    <dbReference type="NCBI Taxonomy" id="991905"/>
    <lineage>
        <taxon>Bacteria</taxon>
        <taxon>Pseudomonadati</taxon>
        <taxon>Pseudomonadota</taxon>
        <taxon>Alphaproteobacteria</taxon>
        <taxon>Rhodobacterales</taxon>
        <taxon>Paracoccaceae</taxon>
        <taxon>Polymorphum</taxon>
    </lineage>
</organism>
<dbReference type="eggNOG" id="ENOG5031KGJ">
    <property type="taxonomic scope" value="Bacteria"/>
</dbReference>
<proteinExistence type="predicted"/>
<dbReference type="KEGG" id="pgv:SL003B_2985"/>
<evidence type="ECO:0000313" key="2">
    <source>
        <dbReference type="Proteomes" id="UP000008130"/>
    </source>
</evidence>
<dbReference type="PATRIC" id="fig|991905.3.peg.3065"/>
<dbReference type="EMBL" id="CP002568">
    <property type="protein sequence ID" value="ADZ71408.1"/>
    <property type="molecule type" value="Genomic_DNA"/>
</dbReference>
<keyword evidence="2" id="KW-1185">Reference proteome</keyword>
<name>F2IV77_POLGS</name>
<dbReference type="OrthoDB" id="7907231at2"/>
<dbReference type="AlphaFoldDB" id="F2IV77"/>
<evidence type="ECO:0000313" key="1">
    <source>
        <dbReference type="EMBL" id="ADZ71408.1"/>
    </source>
</evidence>
<sequence length="130" mass="13265">MEELIKRIVAAAGISEETARQAVGIILKFLSKDGPKEQVAQIIEALPGAEAVLAEAEGSKSGGGLFGGLAGMMGGGMGAMAALNELTNAGLDMGEVQSVTREIVAFAKEKVGEDVVNEVVSKIPGLNQIV</sequence>
<dbReference type="HOGENOM" id="CLU_160003_0_0_5"/>
<accession>F2IV77</accession>
<protein>
    <recommendedName>
        <fullName evidence="3">DUF2267 domain-containing protein</fullName>
    </recommendedName>
</protein>
<gene>
    <name evidence="1" type="ordered locus">SL003B_2985</name>
</gene>
<dbReference type="STRING" id="991905.SL003B_2985"/>
<reference evidence="1 2" key="1">
    <citation type="journal article" date="2011" name="J. Bacteriol.">
        <title>Complete genome sequence of Polymorphum gilvum SL003B-26A1T, a crude oil-degrading bacterium from oil-polluted saline soil.</title>
        <authorList>
            <person name="Li S.G."/>
            <person name="Tang Y.Q."/>
            <person name="Nie Y."/>
            <person name="Cai M."/>
            <person name="Wu X.L."/>
        </authorList>
    </citation>
    <scope>NUCLEOTIDE SEQUENCE [LARGE SCALE GENOMIC DNA]</scope>
    <source>
        <strain evidence="2">LMG 25793 / CGMCC 1.9160 / SL003B-26A1</strain>
    </source>
</reference>
<dbReference type="Proteomes" id="UP000008130">
    <property type="component" value="Chromosome"/>
</dbReference>
<evidence type="ECO:0008006" key="3">
    <source>
        <dbReference type="Google" id="ProtNLM"/>
    </source>
</evidence>